<dbReference type="PATRIC" id="fig|1489064.4.peg.3372"/>
<reference evidence="4 5" key="1">
    <citation type="submission" date="2015-03" db="EMBL/GenBank/DDBJ databases">
        <title>Genome Sequence of Kiloniella spongiae MEBiC09566, isolated from a marine sponge.</title>
        <authorList>
            <person name="Shao Z."/>
            <person name="Wang L."/>
            <person name="Li X."/>
        </authorList>
    </citation>
    <scope>NUCLEOTIDE SEQUENCE [LARGE SCALE GENOMIC DNA]</scope>
    <source>
        <strain evidence="4 5">MEBiC09566</strain>
    </source>
</reference>
<feature type="domain" description="AAA" evidence="3">
    <location>
        <begin position="13"/>
        <end position="188"/>
    </location>
</feature>
<organism evidence="4 5">
    <name type="scientific">Kiloniella spongiae</name>
    <dbReference type="NCBI Taxonomy" id="1489064"/>
    <lineage>
        <taxon>Bacteria</taxon>
        <taxon>Pseudomonadati</taxon>
        <taxon>Pseudomonadota</taxon>
        <taxon>Alphaproteobacteria</taxon>
        <taxon>Rhodospirillales</taxon>
        <taxon>Kiloniellaceae</taxon>
        <taxon>Kiloniella</taxon>
    </lineage>
</organism>
<keyword evidence="5" id="KW-1185">Reference proteome</keyword>
<dbReference type="FunFam" id="3.40.50.300:FF:000285">
    <property type="entry name" value="Sporulation initiation inhibitor Soj"/>
    <property type="match status" value="1"/>
</dbReference>
<dbReference type="Pfam" id="PF13614">
    <property type="entry name" value="AAA_31"/>
    <property type="match status" value="1"/>
</dbReference>
<dbReference type="PANTHER" id="PTHR13696:SF52">
    <property type="entry name" value="PARA FAMILY PROTEIN CT_582"/>
    <property type="match status" value="1"/>
</dbReference>
<name>A0A0H2MWH7_9PROT</name>
<evidence type="ECO:0000259" key="3">
    <source>
        <dbReference type="Pfam" id="PF13614"/>
    </source>
</evidence>
<proteinExistence type="predicted"/>
<dbReference type="CDD" id="cd02042">
    <property type="entry name" value="ParAB_family"/>
    <property type="match status" value="1"/>
</dbReference>
<accession>A0A0H2MWH7</accession>
<comment type="function">
    <text evidence="1">Involved in chromosome partition. Localize to both poles of the predivisional cell following completion of DNA replication.</text>
</comment>
<dbReference type="InterPro" id="IPR050678">
    <property type="entry name" value="DNA_Partitioning_ATPase"/>
</dbReference>
<dbReference type="AlphaFoldDB" id="A0A0H2MWH7"/>
<dbReference type="InterPro" id="IPR027417">
    <property type="entry name" value="P-loop_NTPase"/>
</dbReference>
<dbReference type="SUPFAM" id="SSF52540">
    <property type="entry name" value="P-loop containing nucleoside triphosphate hydrolases"/>
    <property type="match status" value="1"/>
</dbReference>
<evidence type="ECO:0000313" key="5">
    <source>
        <dbReference type="Proteomes" id="UP000035444"/>
    </source>
</evidence>
<protein>
    <recommendedName>
        <fullName evidence="2">Chromosome partitioning protein ParA</fullName>
    </recommendedName>
</protein>
<dbReference type="Proteomes" id="UP000035444">
    <property type="component" value="Unassembled WGS sequence"/>
</dbReference>
<dbReference type="STRING" id="1489064.WH96_10385"/>
<sequence>MDSISSKKKREAKVWSIANQKGGVGKTTTTVNLATALAACKKKVLIIDLDPQGNASTGLGVEPDARQQSIYQVMIEGLPITRAVRSTDVPRMHVISSGVELSGAELELVNLAEREFKLVNAIGPLLDQFDYILIDCPPALGLLTLNALVASDAVLVPLQTEFYALEGLSHLLRTIDRVKRGLNRRLQIQGIVLTMYDRRNNLCEMVAADVRDFLGDKVFNTVIPRNVRVSEAPSHGKPVLLYDVACAGSQAYIKLAGEILRNEQVRVTEPAVA</sequence>
<dbReference type="OrthoDB" id="9815116at2"/>
<evidence type="ECO:0000256" key="2">
    <source>
        <dbReference type="ARBA" id="ARBA00074747"/>
    </source>
</evidence>
<dbReference type="EMBL" id="LAQL01000006">
    <property type="protein sequence ID" value="KLN61040.1"/>
    <property type="molecule type" value="Genomic_DNA"/>
</dbReference>
<evidence type="ECO:0000313" key="4">
    <source>
        <dbReference type="EMBL" id="KLN61040.1"/>
    </source>
</evidence>
<gene>
    <name evidence="4" type="ORF">WH96_10385</name>
</gene>
<comment type="caution">
    <text evidence="4">The sequence shown here is derived from an EMBL/GenBank/DDBJ whole genome shotgun (WGS) entry which is preliminary data.</text>
</comment>
<dbReference type="Gene3D" id="3.40.50.300">
    <property type="entry name" value="P-loop containing nucleotide triphosphate hydrolases"/>
    <property type="match status" value="1"/>
</dbReference>
<evidence type="ECO:0000256" key="1">
    <source>
        <dbReference type="ARBA" id="ARBA00057242"/>
    </source>
</evidence>
<dbReference type="InterPro" id="IPR025669">
    <property type="entry name" value="AAA_dom"/>
</dbReference>
<dbReference type="PANTHER" id="PTHR13696">
    <property type="entry name" value="P-LOOP CONTAINING NUCLEOSIDE TRIPHOSPHATE HYDROLASE"/>
    <property type="match status" value="1"/>
</dbReference>